<dbReference type="SUPFAM" id="SSF56112">
    <property type="entry name" value="Protein kinase-like (PK-like)"/>
    <property type="match status" value="1"/>
</dbReference>
<keyword evidence="8" id="KW-0812">Transmembrane</keyword>
<dbReference type="STRING" id="239498.AXK60_02250"/>
<dbReference type="GO" id="GO:0005524">
    <property type="term" value="F:ATP binding"/>
    <property type="evidence" value="ECO:0007669"/>
    <property type="project" value="UniProtKB-KW"/>
</dbReference>
<name>A0A138AWH4_9ACTN</name>
<keyword evidence="3" id="KW-0808">Transferase</keyword>
<evidence type="ECO:0000313" key="12">
    <source>
        <dbReference type="Proteomes" id="UP000070258"/>
    </source>
</evidence>
<feature type="transmembrane region" description="Helical" evidence="8">
    <location>
        <begin position="334"/>
        <end position="356"/>
    </location>
</feature>
<reference evidence="10 13" key="2">
    <citation type="submission" date="2016-02" db="EMBL/GenBank/DDBJ databases">
        <authorList>
            <person name="Teng J.L."/>
            <person name="Tang Y."/>
            <person name="Huang Y."/>
            <person name="Guo F."/>
            <person name="Wei W."/>
            <person name="Chen J.H."/>
            <person name="Wong S.Y."/>
            <person name="Lau S.K."/>
            <person name="Woo P.C."/>
        </authorList>
    </citation>
    <scope>NUCLEOTIDE SEQUENCE [LARGE SCALE GENOMIC DNA]</scope>
    <source>
        <strain evidence="10 13">JCM 13375</strain>
    </source>
</reference>
<accession>A0A138AWH4</accession>
<dbReference type="SMART" id="SM00220">
    <property type="entry name" value="S_TKc"/>
    <property type="match status" value="1"/>
</dbReference>
<organism evidence="11 12">
    <name type="scientific">Tsukamurella pseudospumae</name>
    <dbReference type="NCBI Taxonomy" id="239498"/>
    <lineage>
        <taxon>Bacteria</taxon>
        <taxon>Bacillati</taxon>
        <taxon>Actinomycetota</taxon>
        <taxon>Actinomycetes</taxon>
        <taxon>Mycobacteriales</taxon>
        <taxon>Tsukamurellaceae</taxon>
        <taxon>Tsukamurella</taxon>
    </lineage>
</organism>
<evidence type="ECO:0000256" key="8">
    <source>
        <dbReference type="SAM" id="Phobius"/>
    </source>
</evidence>
<keyword evidence="13" id="KW-1185">Reference proteome</keyword>
<comment type="caution">
    <text evidence="11">The sequence shown here is derived from an EMBL/GenBank/DDBJ whole genome shotgun (WGS) entry which is preliminary data.</text>
</comment>
<dbReference type="EMBL" id="LSRF01000001">
    <property type="protein sequence ID" value="KXP14726.1"/>
    <property type="molecule type" value="Genomic_DNA"/>
</dbReference>
<keyword evidence="8" id="KW-0472">Membrane</keyword>
<protein>
    <recommendedName>
        <fullName evidence="1">non-specific serine/threonine protein kinase</fullName>
        <ecNumber evidence="1">2.7.11.1</ecNumber>
    </recommendedName>
</protein>
<dbReference type="Pfam" id="PF00069">
    <property type="entry name" value="Pkinase"/>
    <property type="match status" value="1"/>
</dbReference>
<dbReference type="Gene3D" id="1.10.510.10">
    <property type="entry name" value="Transferase(Phosphotransferase) domain 1"/>
    <property type="match status" value="1"/>
</dbReference>
<dbReference type="CDD" id="cd14014">
    <property type="entry name" value="STKc_PknB_like"/>
    <property type="match status" value="1"/>
</dbReference>
<evidence type="ECO:0000313" key="11">
    <source>
        <dbReference type="EMBL" id="KXP14726.1"/>
    </source>
</evidence>
<dbReference type="InterPro" id="IPR000719">
    <property type="entry name" value="Prot_kinase_dom"/>
</dbReference>
<dbReference type="Proteomes" id="UP000070409">
    <property type="component" value="Unassembled WGS sequence"/>
</dbReference>
<dbReference type="EMBL" id="LSRE01000001">
    <property type="protein sequence ID" value="KXP01606.1"/>
    <property type="molecule type" value="Genomic_DNA"/>
</dbReference>
<evidence type="ECO:0000256" key="4">
    <source>
        <dbReference type="ARBA" id="ARBA00022741"/>
    </source>
</evidence>
<gene>
    <name evidence="11" type="ORF">AXK60_02250</name>
    <name evidence="10" type="ORF">AXK61_02065</name>
</gene>
<evidence type="ECO:0000256" key="7">
    <source>
        <dbReference type="SAM" id="MobiDB-lite"/>
    </source>
</evidence>
<dbReference type="AlphaFoldDB" id="A0A138AWH4"/>
<evidence type="ECO:0000256" key="5">
    <source>
        <dbReference type="ARBA" id="ARBA00022777"/>
    </source>
</evidence>
<reference evidence="11" key="1">
    <citation type="submission" date="2016-02" db="EMBL/GenBank/DDBJ databases">
        <authorList>
            <person name="Teng J.L."/>
            <person name="Yang Y."/>
            <person name="Huang Y."/>
            <person name="Guo F."/>
            <person name="Wei W."/>
            <person name="Chen J.H."/>
            <person name="Wong S.Y."/>
            <person name="Lau S.K."/>
            <person name="Woo P.C."/>
        </authorList>
    </citation>
    <scope>NUCLEOTIDE SEQUENCE</scope>
    <source>
        <strain evidence="11">JCM 15929</strain>
    </source>
</reference>
<dbReference type="InterPro" id="IPR008271">
    <property type="entry name" value="Ser/Thr_kinase_AS"/>
</dbReference>
<evidence type="ECO:0000259" key="9">
    <source>
        <dbReference type="PROSITE" id="PS50011"/>
    </source>
</evidence>
<evidence type="ECO:0000256" key="1">
    <source>
        <dbReference type="ARBA" id="ARBA00012513"/>
    </source>
</evidence>
<feature type="domain" description="Protein kinase" evidence="9">
    <location>
        <begin position="9"/>
        <end position="273"/>
    </location>
</feature>
<dbReference type="EC" id="2.7.11.1" evidence="1"/>
<dbReference type="PANTHER" id="PTHR43289">
    <property type="entry name" value="MITOGEN-ACTIVATED PROTEIN KINASE KINASE KINASE 20-RELATED"/>
    <property type="match status" value="1"/>
</dbReference>
<evidence type="ECO:0000256" key="6">
    <source>
        <dbReference type="ARBA" id="ARBA00022840"/>
    </source>
</evidence>
<keyword evidence="6" id="KW-0067">ATP-binding</keyword>
<feature type="compositionally biased region" description="Pro residues" evidence="7">
    <location>
        <begin position="306"/>
        <end position="325"/>
    </location>
</feature>
<dbReference type="InterPro" id="IPR011009">
    <property type="entry name" value="Kinase-like_dom_sf"/>
</dbReference>
<keyword evidence="2" id="KW-0723">Serine/threonine-protein kinase</keyword>
<evidence type="ECO:0000256" key="2">
    <source>
        <dbReference type="ARBA" id="ARBA00022527"/>
    </source>
</evidence>
<feature type="region of interest" description="Disordered" evidence="7">
    <location>
        <begin position="281"/>
        <end position="325"/>
    </location>
</feature>
<keyword evidence="8" id="KW-1133">Transmembrane helix</keyword>
<keyword evidence="4" id="KW-0547">Nucleotide-binding</keyword>
<evidence type="ECO:0000256" key="3">
    <source>
        <dbReference type="ARBA" id="ARBA00022679"/>
    </source>
</evidence>
<proteinExistence type="predicted"/>
<evidence type="ECO:0000313" key="13">
    <source>
        <dbReference type="Proteomes" id="UP000070409"/>
    </source>
</evidence>
<dbReference type="PROSITE" id="PS50011">
    <property type="entry name" value="PROTEIN_KINASE_DOM"/>
    <property type="match status" value="1"/>
</dbReference>
<dbReference type="OrthoDB" id="5622056at2"/>
<dbReference type="PROSITE" id="PS00108">
    <property type="entry name" value="PROTEIN_KINASE_ST"/>
    <property type="match status" value="1"/>
</dbReference>
<dbReference type="GO" id="GO:0004674">
    <property type="term" value="F:protein serine/threonine kinase activity"/>
    <property type="evidence" value="ECO:0007669"/>
    <property type="project" value="UniProtKB-KW"/>
</dbReference>
<dbReference type="Proteomes" id="UP000070258">
    <property type="component" value="Unassembled WGS sequence"/>
</dbReference>
<feature type="compositionally biased region" description="Low complexity" evidence="7">
    <location>
        <begin position="362"/>
        <end position="376"/>
    </location>
</feature>
<reference evidence="12" key="3">
    <citation type="submission" date="2016-02" db="EMBL/GenBank/DDBJ databases">
        <authorList>
            <person name="Wen L."/>
            <person name="He K."/>
            <person name="Yang H."/>
        </authorList>
    </citation>
    <scope>NUCLEOTIDE SEQUENCE [LARGE SCALE GENOMIC DNA]</scope>
    <source>
        <strain evidence="12">JCM 15929</strain>
    </source>
</reference>
<dbReference type="PANTHER" id="PTHR43289:SF6">
    <property type="entry name" value="SERINE_THREONINE-PROTEIN KINASE NEKL-3"/>
    <property type="match status" value="1"/>
</dbReference>
<sequence>MSPKEISGYRVLRRLGAGGMGEVFLVEHPRLPRQDALKLLGPQFGGDPNFAARFLREADILAGLRHPNIVTIYDRGEFEDRLWLAMEYVEGEDAAQYLRTRGPLPPSTVADVLDQVGSALDWAWTERKLTHRDVKPGNILLEPSRSGRPPVVKLVDFGIAKASDEASSLTATGVAVGTMAYLAPEVIEGKPLDNRADEYSLACTAFELLTGGPPFGPGSPSSVMMAHLSAPVPDPASRLAGLPPGLAAVFARAMAKQPRDRYADNAEFARAFRAALVAARPDGRPTVGPTSPHRPPMPAPATTIRPTPPPTPIPAFTAPPTPAPAPPAQGNGRVIGLAALVAVLVVALAAVGYLAFGRSGPDAPAPTVTATAPPGGATRGATGGATEAPSTSEATTSARVPTVPGTDAYGFIGSPARCAGGETLELAMLTSGAGSGSRIVICSSGGAYTYRGARASGDNSGLTLPASSAGSGSYRARNPDVKGEARNDTIYTVSAGGLVITRGDGRSVASEPARSVWTR</sequence>
<feature type="region of interest" description="Disordered" evidence="7">
    <location>
        <begin position="362"/>
        <end position="402"/>
    </location>
</feature>
<dbReference type="RefSeq" id="WP_068569337.1">
    <property type="nucleotide sequence ID" value="NZ_LSRE01000001.1"/>
</dbReference>
<dbReference type="Gene3D" id="3.30.200.20">
    <property type="entry name" value="Phosphorylase Kinase, domain 1"/>
    <property type="match status" value="1"/>
</dbReference>
<feature type="compositionally biased region" description="Low complexity" evidence="7">
    <location>
        <begin position="384"/>
        <end position="398"/>
    </location>
</feature>
<keyword evidence="5" id="KW-0418">Kinase</keyword>
<evidence type="ECO:0000313" key="10">
    <source>
        <dbReference type="EMBL" id="KXP01606.1"/>
    </source>
</evidence>